<gene>
    <name evidence="1" type="ORF">PHYSODRAFT_328238</name>
</gene>
<accession>G4Z352</accession>
<organism evidence="1 2">
    <name type="scientific">Phytophthora sojae (strain P6497)</name>
    <name type="common">Soybean stem and root rot agent</name>
    <name type="synonym">Phytophthora megasperma f. sp. glycines</name>
    <dbReference type="NCBI Taxonomy" id="1094619"/>
    <lineage>
        <taxon>Eukaryota</taxon>
        <taxon>Sar</taxon>
        <taxon>Stramenopiles</taxon>
        <taxon>Oomycota</taxon>
        <taxon>Peronosporomycetes</taxon>
        <taxon>Peronosporales</taxon>
        <taxon>Peronosporaceae</taxon>
        <taxon>Phytophthora</taxon>
    </lineage>
</organism>
<dbReference type="AlphaFoldDB" id="G4Z352"/>
<dbReference type="KEGG" id="psoj:PHYSODRAFT_328238"/>
<dbReference type="EMBL" id="JH159153">
    <property type="protein sequence ID" value="EGZ20081.1"/>
    <property type="molecule type" value="Genomic_DNA"/>
</dbReference>
<sequence length="154" mass="17160">MEVARNLPAVTTEIVSFSDSVDQLRSINAEVVAISTGLHLGQDTTHGEDDKLFGAALRGLVTDEVDEKLGATLRGFRIYGRVGNQVMSINHEPRCCINAVCGSEDVQKEINGDFVVLLTDTKKKKKKKKEEEEEEEEEQIYYQCTNRNTGNIVK</sequence>
<keyword evidence="2" id="KW-1185">Reference proteome</keyword>
<protein>
    <submittedName>
        <fullName evidence="1">Uncharacterized protein</fullName>
    </submittedName>
</protein>
<name>G4Z352_PHYSP</name>
<reference evidence="1 2" key="1">
    <citation type="journal article" date="2006" name="Science">
        <title>Phytophthora genome sequences uncover evolutionary origins and mechanisms of pathogenesis.</title>
        <authorList>
            <person name="Tyler B.M."/>
            <person name="Tripathy S."/>
            <person name="Zhang X."/>
            <person name="Dehal P."/>
            <person name="Jiang R.H."/>
            <person name="Aerts A."/>
            <person name="Arredondo F.D."/>
            <person name="Baxter L."/>
            <person name="Bensasson D."/>
            <person name="Beynon J.L."/>
            <person name="Chapman J."/>
            <person name="Damasceno C.M."/>
            <person name="Dorrance A.E."/>
            <person name="Dou D."/>
            <person name="Dickerman A.W."/>
            <person name="Dubchak I.L."/>
            <person name="Garbelotto M."/>
            <person name="Gijzen M."/>
            <person name="Gordon S.G."/>
            <person name="Govers F."/>
            <person name="Grunwald N.J."/>
            <person name="Huang W."/>
            <person name="Ivors K.L."/>
            <person name="Jones R.W."/>
            <person name="Kamoun S."/>
            <person name="Krampis K."/>
            <person name="Lamour K.H."/>
            <person name="Lee M.K."/>
            <person name="McDonald W.H."/>
            <person name="Medina M."/>
            <person name="Meijer H.J."/>
            <person name="Nordberg E.K."/>
            <person name="Maclean D.J."/>
            <person name="Ospina-Giraldo M.D."/>
            <person name="Morris P.F."/>
            <person name="Phuntumart V."/>
            <person name="Putnam N.H."/>
            <person name="Rash S."/>
            <person name="Rose J.K."/>
            <person name="Sakihama Y."/>
            <person name="Salamov A.A."/>
            <person name="Savidor A."/>
            <person name="Scheuring C.F."/>
            <person name="Smith B.M."/>
            <person name="Sobral B.W."/>
            <person name="Terry A."/>
            <person name="Torto-Alalibo T.A."/>
            <person name="Win J."/>
            <person name="Xu Z."/>
            <person name="Zhang H."/>
            <person name="Grigoriev I.V."/>
            <person name="Rokhsar D.S."/>
            <person name="Boore J.L."/>
        </authorList>
    </citation>
    <scope>NUCLEOTIDE SEQUENCE [LARGE SCALE GENOMIC DNA]</scope>
    <source>
        <strain evidence="1 2">P6497</strain>
    </source>
</reference>
<proteinExistence type="predicted"/>
<evidence type="ECO:0000313" key="1">
    <source>
        <dbReference type="EMBL" id="EGZ20081.1"/>
    </source>
</evidence>
<dbReference type="Proteomes" id="UP000002640">
    <property type="component" value="Unassembled WGS sequence"/>
</dbReference>
<dbReference type="InParanoid" id="G4Z352"/>
<dbReference type="RefSeq" id="XP_009522798.1">
    <property type="nucleotide sequence ID" value="XM_009524503.1"/>
</dbReference>
<dbReference type="GeneID" id="20645759"/>
<evidence type="ECO:0000313" key="2">
    <source>
        <dbReference type="Proteomes" id="UP000002640"/>
    </source>
</evidence>